<dbReference type="Gene3D" id="3.40.50.150">
    <property type="entry name" value="Vaccinia Virus protein VP39"/>
    <property type="match status" value="1"/>
</dbReference>
<dbReference type="Pfam" id="PF00891">
    <property type="entry name" value="Methyltransf_2"/>
    <property type="match status" value="1"/>
</dbReference>
<dbReference type="EC" id="2.1.1.150" evidence="5"/>
<name>A0AAN9F758_CROPI</name>
<feature type="active site" description="Proton acceptor" evidence="6">
    <location>
        <position position="265"/>
    </location>
</feature>
<dbReference type="InterPro" id="IPR029063">
    <property type="entry name" value="SAM-dependent_MTases_sf"/>
</dbReference>
<dbReference type="GO" id="GO:0033800">
    <property type="term" value="F:isoflavone 7-O-methyltransferase activity"/>
    <property type="evidence" value="ECO:0007669"/>
    <property type="project" value="UniProtKB-EC"/>
</dbReference>
<dbReference type="EMBL" id="JAYWIO010000004">
    <property type="protein sequence ID" value="KAK7268981.1"/>
    <property type="molecule type" value="Genomic_DNA"/>
</dbReference>
<keyword evidence="2" id="KW-0808">Transferase</keyword>
<evidence type="ECO:0000313" key="9">
    <source>
        <dbReference type="EMBL" id="KAK7268981.1"/>
    </source>
</evidence>
<comment type="catalytic activity">
    <reaction evidence="4">
        <text>a 7-hydroxyisoflavone + S-adenosyl-L-methionine = a 7-methoxyisoflavone + S-adenosyl-L-homocysteine + H(+)</text>
        <dbReference type="Rhea" id="RHEA:17933"/>
        <dbReference type="ChEBI" id="CHEBI:15378"/>
        <dbReference type="ChEBI" id="CHEBI:55465"/>
        <dbReference type="ChEBI" id="CHEBI:57856"/>
        <dbReference type="ChEBI" id="CHEBI:59789"/>
        <dbReference type="ChEBI" id="CHEBI:140356"/>
        <dbReference type="EC" id="2.1.1.150"/>
    </reaction>
</comment>
<dbReference type="GO" id="GO:0009717">
    <property type="term" value="P:isoflavonoid biosynthetic process"/>
    <property type="evidence" value="ECO:0007669"/>
    <property type="project" value="UniProtKB-ARBA"/>
</dbReference>
<comment type="caution">
    <text evidence="9">The sequence shown here is derived from an EMBL/GenBank/DDBJ whole genome shotgun (WGS) entry which is preliminary data.</text>
</comment>
<organism evidence="9 10">
    <name type="scientific">Crotalaria pallida</name>
    <name type="common">Smooth rattlebox</name>
    <name type="synonym">Crotalaria striata</name>
    <dbReference type="NCBI Taxonomy" id="3830"/>
    <lineage>
        <taxon>Eukaryota</taxon>
        <taxon>Viridiplantae</taxon>
        <taxon>Streptophyta</taxon>
        <taxon>Embryophyta</taxon>
        <taxon>Tracheophyta</taxon>
        <taxon>Spermatophyta</taxon>
        <taxon>Magnoliopsida</taxon>
        <taxon>eudicotyledons</taxon>
        <taxon>Gunneridae</taxon>
        <taxon>Pentapetalae</taxon>
        <taxon>rosids</taxon>
        <taxon>fabids</taxon>
        <taxon>Fabales</taxon>
        <taxon>Fabaceae</taxon>
        <taxon>Papilionoideae</taxon>
        <taxon>50 kb inversion clade</taxon>
        <taxon>genistoids sensu lato</taxon>
        <taxon>core genistoids</taxon>
        <taxon>Crotalarieae</taxon>
        <taxon>Crotalaria</taxon>
    </lineage>
</organism>
<dbReference type="GO" id="GO:0046983">
    <property type="term" value="F:protein dimerization activity"/>
    <property type="evidence" value="ECO:0007669"/>
    <property type="project" value="InterPro"/>
</dbReference>
<dbReference type="FunFam" id="1.10.10.10:FF:000213">
    <property type="entry name" value="Coniferyl alcohol 9-O-methyltransferase"/>
    <property type="match status" value="1"/>
</dbReference>
<evidence type="ECO:0000256" key="1">
    <source>
        <dbReference type="ARBA" id="ARBA00022603"/>
    </source>
</evidence>
<evidence type="ECO:0000259" key="8">
    <source>
        <dbReference type="Pfam" id="PF08100"/>
    </source>
</evidence>
<evidence type="ECO:0000259" key="7">
    <source>
        <dbReference type="Pfam" id="PF00891"/>
    </source>
</evidence>
<dbReference type="InterPro" id="IPR036388">
    <property type="entry name" value="WH-like_DNA-bd_sf"/>
</dbReference>
<dbReference type="PIRSF" id="PIRSF005739">
    <property type="entry name" value="O-mtase"/>
    <property type="match status" value="1"/>
</dbReference>
<feature type="domain" description="O-methyltransferase dimerisation" evidence="8">
    <location>
        <begin position="25"/>
        <end position="113"/>
    </location>
</feature>
<dbReference type="SUPFAM" id="SSF46785">
    <property type="entry name" value="Winged helix' DNA-binding domain"/>
    <property type="match status" value="1"/>
</dbReference>
<accession>A0AAN9F758</accession>
<evidence type="ECO:0000256" key="5">
    <source>
        <dbReference type="ARBA" id="ARBA00066355"/>
    </source>
</evidence>
<reference evidence="9 10" key="1">
    <citation type="submission" date="2024-01" db="EMBL/GenBank/DDBJ databases">
        <title>The genomes of 5 underutilized Papilionoideae crops provide insights into root nodulation and disease resistanc.</title>
        <authorList>
            <person name="Yuan L."/>
        </authorList>
    </citation>
    <scope>NUCLEOTIDE SEQUENCE [LARGE SCALE GENOMIC DNA]</scope>
    <source>
        <strain evidence="9">ZHUSHIDOU_FW_LH</strain>
        <tissue evidence="9">Leaf</tissue>
    </source>
</reference>
<dbReference type="PANTHER" id="PTHR11746">
    <property type="entry name" value="O-METHYLTRANSFERASE"/>
    <property type="match status" value="1"/>
</dbReference>
<keyword evidence="3" id="KW-0949">S-adenosyl-L-methionine</keyword>
<feature type="domain" description="O-methyltransferase C-terminal" evidence="7">
    <location>
        <begin position="135"/>
        <end position="342"/>
    </location>
</feature>
<sequence length="360" mass="40309">MASVNDQTAIELLQGEALLHHQLVNFLRPMCLKWAVELGIADIIHSHGKPITLPELVSALVQVPPTKASFVKRLMRFLAHNGIFEIHEESQHDDDEQQHEAYALTPASKLLVKGTDHCLTPFVLFATDPVRMNNYHHLGNWFCGEVPTLYESVLGTSIWEYIEKNPQQMSIFNQGMSGESQLLKLALKNCSSVFEGLDSIVDVGGGIGTTAKHISELFPKLKCVVYDLPKVVANLSGTNNVSFVAGDMFVSIPQADAILLKRVLHDWNDENCVEILKRCKDSISNNGKKGKVIIIEAIINEKQEDQALTETKLSMDIMMMTINGKERNEIEWKELFVGAGFKHYKIFPLNGLRSLIEVYP</sequence>
<evidence type="ECO:0000313" key="10">
    <source>
        <dbReference type="Proteomes" id="UP001372338"/>
    </source>
</evidence>
<protein>
    <recommendedName>
        <fullName evidence="5">isoflavone 7-O-methyltransferase</fullName>
        <ecNumber evidence="5">2.1.1.150</ecNumber>
    </recommendedName>
</protein>
<dbReference type="GO" id="GO:0032259">
    <property type="term" value="P:methylation"/>
    <property type="evidence" value="ECO:0007669"/>
    <property type="project" value="UniProtKB-KW"/>
</dbReference>
<dbReference type="PROSITE" id="PS51683">
    <property type="entry name" value="SAM_OMT_II"/>
    <property type="match status" value="1"/>
</dbReference>
<evidence type="ECO:0000256" key="3">
    <source>
        <dbReference type="ARBA" id="ARBA00022691"/>
    </source>
</evidence>
<dbReference type="InterPro" id="IPR001077">
    <property type="entry name" value="COMT_C"/>
</dbReference>
<dbReference type="InterPro" id="IPR012967">
    <property type="entry name" value="COMT_dimerisation"/>
</dbReference>
<evidence type="ECO:0000256" key="6">
    <source>
        <dbReference type="PIRSR" id="PIRSR005739-1"/>
    </source>
</evidence>
<dbReference type="Proteomes" id="UP001372338">
    <property type="component" value="Unassembled WGS sequence"/>
</dbReference>
<dbReference type="SUPFAM" id="SSF53335">
    <property type="entry name" value="S-adenosyl-L-methionine-dependent methyltransferases"/>
    <property type="match status" value="1"/>
</dbReference>
<dbReference type="FunFam" id="3.40.50.150:FF:000057">
    <property type="entry name" value="O-methyltransferase ZRP4"/>
    <property type="match status" value="1"/>
</dbReference>
<gene>
    <name evidence="9" type="ORF">RIF29_21694</name>
</gene>
<dbReference type="AlphaFoldDB" id="A0AAN9F758"/>
<dbReference type="Pfam" id="PF08100">
    <property type="entry name" value="Dimerisation"/>
    <property type="match status" value="1"/>
</dbReference>
<dbReference type="InterPro" id="IPR016461">
    <property type="entry name" value="COMT-like"/>
</dbReference>
<keyword evidence="10" id="KW-1185">Reference proteome</keyword>
<dbReference type="InterPro" id="IPR036390">
    <property type="entry name" value="WH_DNA-bd_sf"/>
</dbReference>
<evidence type="ECO:0000256" key="2">
    <source>
        <dbReference type="ARBA" id="ARBA00022679"/>
    </source>
</evidence>
<dbReference type="Gene3D" id="1.10.10.10">
    <property type="entry name" value="Winged helix-like DNA-binding domain superfamily/Winged helix DNA-binding domain"/>
    <property type="match status" value="1"/>
</dbReference>
<proteinExistence type="predicted"/>
<keyword evidence="1" id="KW-0489">Methyltransferase</keyword>
<evidence type="ECO:0000256" key="4">
    <source>
        <dbReference type="ARBA" id="ARBA00050968"/>
    </source>
</evidence>
<dbReference type="CDD" id="cd02440">
    <property type="entry name" value="AdoMet_MTases"/>
    <property type="match status" value="1"/>
</dbReference>